<organism evidence="2 3">
    <name type="scientific">Siminovitchia sediminis</name>
    <dbReference type="NCBI Taxonomy" id="1274353"/>
    <lineage>
        <taxon>Bacteria</taxon>
        <taxon>Bacillati</taxon>
        <taxon>Bacillota</taxon>
        <taxon>Bacilli</taxon>
        <taxon>Bacillales</taxon>
        <taxon>Bacillaceae</taxon>
        <taxon>Siminovitchia</taxon>
    </lineage>
</organism>
<dbReference type="Pfam" id="PF00534">
    <property type="entry name" value="Glycos_transf_1"/>
    <property type="match status" value="1"/>
</dbReference>
<keyword evidence="2" id="KW-0808">Transferase</keyword>
<reference evidence="3" key="1">
    <citation type="journal article" date="2019" name="Int. J. Syst. Evol. Microbiol.">
        <title>The Global Catalogue of Microorganisms (GCM) 10K type strain sequencing project: providing services to taxonomists for standard genome sequencing and annotation.</title>
        <authorList>
            <consortium name="The Broad Institute Genomics Platform"/>
            <consortium name="The Broad Institute Genome Sequencing Center for Infectious Disease"/>
            <person name="Wu L."/>
            <person name="Ma J."/>
        </authorList>
    </citation>
    <scope>NUCLEOTIDE SEQUENCE [LARGE SCALE GENOMIC DNA]</scope>
    <source>
        <strain evidence="3">CGMCC 1.12295</strain>
    </source>
</reference>
<dbReference type="EC" id="2.4.-.-" evidence="2"/>
<dbReference type="CDD" id="cd03811">
    <property type="entry name" value="GT4_GT28_WabH-like"/>
    <property type="match status" value="1"/>
</dbReference>
<keyword evidence="3" id="KW-1185">Reference proteome</keyword>
<keyword evidence="2" id="KW-0328">Glycosyltransferase</keyword>
<accession>A0ABW4KEK9</accession>
<protein>
    <submittedName>
        <fullName evidence="2">Glycosyltransferase</fullName>
        <ecNumber evidence="2">2.4.-.-</ecNumber>
    </submittedName>
</protein>
<dbReference type="Gene3D" id="3.40.50.2000">
    <property type="entry name" value="Glycogen Phosphorylase B"/>
    <property type="match status" value="2"/>
</dbReference>
<gene>
    <name evidence="2" type="ORF">ACFSCZ_04160</name>
</gene>
<dbReference type="EMBL" id="JBHUEO010000006">
    <property type="protein sequence ID" value="MFD1705946.1"/>
    <property type="molecule type" value="Genomic_DNA"/>
</dbReference>
<dbReference type="PANTHER" id="PTHR12526:SF630">
    <property type="entry name" value="GLYCOSYLTRANSFERASE"/>
    <property type="match status" value="1"/>
</dbReference>
<dbReference type="SUPFAM" id="SSF53756">
    <property type="entry name" value="UDP-Glycosyltransferase/glycogen phosphorylase"/>
    <property type="match status" value="1"/>
</dbReference>
<name>A0ABW4KEK9_9BACI</name>
<evidence type="ECO:0000259" key="1">
    <source>
        <dbReference type="Pfam" id="PF00534"/>
    </source>
</evidence>
<comment type="caution">
    <text evidence="2">The sequence shown here is derived from an EMBL/GenBank/DDBJ whole genome shotgun (WGS) entry which is preliminary data.</text>
</comment>
<dbReference type="Proteomes" id="UP001597301">
    <property type="component" value="Unassembled WGS sequence"/>
</dbReference>
<dbReference type="GO" id="GO:0016757">
    <property type="term" value="F:glycosyltransferase activity"/>
    <property type="evidence" value="ECO:0007669"/>
    <property type="project" value="UniProtKB-KW"/>
</dbReference>
<proteinExistence type="predicted"/>
<dbReference type="RefSeq" id="WP_380772499.1">
    <property type="nucleotide sequence ID" value="NZ_JBHUEO010000006.1"/>
</dbReference>
<sequence length="415" mass="48092">MKKNLLFVIDSLECAGAEKSLVTLLSMLDYHKYQVDLMLFGHGGALEELVPIEVNILPPLEYTKFSKLTAKDALIDSIRNLNVDLLAARMKYSLAIRRNRYSNPQKAKIFWQSTAKVIKVHPKTYDVAIAYAQGIPTFYVAEKVKAKKKFAWVNVSYRLQEEDIIFQNYFYEQFERIVAVSESAKEVFTETFPDFSEKMSVIYDINHPRLISDMAKIGESYDDQFTGIRILTIGRLANQKGYDFAIEACKMLVEKGIHFRWYALGKGPLEQELRKKINLYSLEDHFILLGVKPNPYPYIQDADIYVQTSRFEGFGLAIAEARILNKPVVTTRFDAVYNQMINEKNGLVVDMESKAVYEGILRLIEDTRLRNNIRKYLRSEKKGNIEEIDKFYRLIDSYRGSDVPNEKEKYLIHVD</sequence>
<feature type="domain" description="Glycosyl transferase family 1" evidence="1">
    <location>
        <begin position="229"/>
        <end position="378"/>
    </location>
</feature>
<evidence type="ECO:0000313" key="3">
    <source>
        <dbReference type="Proteomes" id="UP001597301"/>
    </source>
</evidence>
<dbReference type="PANTHER" id="PTHR12526">
    <property type="entry name" value="GLYCOSYLTRANSFERASE"/>
    <property type="match status" value="1"/>
</dbReference>
<dbReference type="InterPro" id="IPR001296">
    <property type="entry name" value="Glyco_trans_1"/>
</dbReference>
<evidence type="ECO:0000313" key="2">
    <source>
        <dbReference type="EMBL" id="MFD1705946.1"/>
    </source>
</evidence>